<sequence length="455" mass="52540">MGQRLAPTLAIVFMAKIEKPIIDRKPLLYYRYIDDCCVVCSTQAELDACFNLLNQQCPHIKFTRERPIDNWLAFLNVHIYLRNEMTAARVSSSSQEKTWSINVAHKVSMSNGYLAGDGATRRARYPSRRPNVVDGPEKIPFCLPYISDDMSRAVRGCLRKAGLRNDVRVVEIPPANLKADDPELDVFYEELEELIRNEKSFYKFVVGEICYRQRRRKEVVYDDCVLEDSLSQCDWHIEEDPNVDYEMLLRGLRACAERASKPRTTNLDQISKTTKELLERRRALRLDPNASHIERDLREYNIPLAALLSEDGARTSSHRRELNMMNDLTPELGRRRRAAWGAYKSIEDVVKKTRNTRLRAHLFNTTVLPALTYASETWAFRKEEENAEWLASKESEACYELIRRLYVTNSSKGNVSTLISVNMLREIEIKSTHRNRSSAMRTPNVSRNNAVAPLT</sequence>
<keyword evidence="3" id="KW-1185">Reference proteome</keyword>
<proteinExistence type="predicted"/>
<protein>
    <recommendedName>
        <fullName evidence="4">Reverse transcriptase domain-containing protein</fullName>
    </recommendedName>
</protein>
<evidence type="ECO:0000313" key="2">
    <source>
        <dbReference type="EMBL" id="KAK6764270.1"/>
    </source>
</evidence>
<feature type="region of interest" description="Disordered" evidence="1">
    <location>
        <begin position="434"/>
        <end position="455"/>
    </location>
</feature>
<dbReference type="EMBL" id="JAVFWL010000006">
    <property type="protein sequence ID" value="KAK6764270.1"/>
    <property type="molecule type" value="Genomic_DNA"/>
</dbReference>
<gene>
    <name evidence="2" type="primary">Necator_chrX.g24715</name>
    <name evidence="2" type="ORF">RB195_024550</name>
</gene>
<evidence type="ECO:0000256" key="1">
    <source>
        <dbReference type="SAM" id="MobiDB-lite"/>
    </source>
</evidence>
<organism evidence="2 3">
    <name type="scientific">Necator americanus</name>
    <name type="common">Human hookworm</name>
    <dbReference type="NCBI Taxonomy" id="51031"/>
    <lineage>
        <taxon>Eukaryota</taxon>
        <taxon>Metazoa</taxon>
        <taxon>Ecdysozoa</taxon>
        <taxon>Nematoda</taxon>
        <taxon>Chromadorea</taxon>
        <taxon>Rhabditida</taxon>
        <taxon>Rhabditina</taxon>
        <taxon>Rhabditomorpha</taxon>
        <taxon>Strongyloidea</taxon>
        <taxon>Ancylostomatidae</taxon>
        <taxon>Bunostominae</taxon>
        <taxon>Necator</taxon>
    </lineage>
</organism>
<feature type="compositionally biased region" description="Polar residues" evidence="1">
    <location>
        <begin position="437"/>
        <end position="449"/>
    </location>
</feature>
<comment type="caution">
    <text evidence="2">The sequence shown here is derived from an EMBL/GenBank/DDBJ whole genome shotgun (WGS) entry which is preliminary data.</text>
</comment>
<dbReference type="PANTHER" id="PTHR21301:SF10">
    <property type="entry name" value="REVERSE TRANSCRIPTASE DOMAIN-CONTAINING PROTEIN"/>
    <property type="match status" value="1"/>
</dbReference>
<name>A0ABR1ENN0_NECAM</name>
<evidence type="ECO:0008006" key="4">
    <source>
        <dbReference type="Google" id="ProtNLM"/>
    </source>
</evidence>
<dbReference type="PANTHER" id="PTHR21301">
    <property type="entry name" value="REVERSE TRANSCRIPTASE"/>
    <property type="match status" value="1"/>
</dbReference>
<evidence type="ECO:0000313" key="3">
    <source>
        <dbReference type="Proteomes" id="UP001303046"/>
    </source>
</evidence>
<dbReference type="Proteomes" id="UP001303046">
    <property type="component" value="Unassembled WGS sequence"/>
</dbReference>
<accession>A0ABR1ENN0</accession>
<reference evidence="2 3" key="1">
    <citation type="submission" date="2023-08" db="EMBL/GenBank/DDBJ databases">
        <title>A Necator americanus chromosomal reference genome.</title>
        <authorList>
            <person name="Ilik V."/>
            <person name="Petrzelkova K.J."/>
            <person name="Pardy F."/>
            <person name="Fuh T."/>
            <person name="Niatou-Singa F.S."/>
            <person name="Gouil Q."/>
            <person name="Baker L."/>
            <person name="Ritchie M.E."/>
            <person name="Jex A.R."/>
            <person name="Gazzola D."/>
            <person name="Li H."/>
            <person name="Toshio Fujiwara R."/>
            <person name="Zhan B."/>
            <person name="Aroian R.V."/>
            <person name="Pafco B."/>
            <person name="Schwarz E.M."/>
        </authorList>
    </citation>
    <scope>NUCLEOTIDE SEQUENCE [LARGE SCALE GENOMIC DNA]</scope>
    <source>
        <strain evidence="2 3">Aroian</strain>
        <tissue evidence="2">Whole animal</tissue>
    </source>
</reference>